<gene>
    <name evidence="3" type="primary">LOC107917307</name>
</gene>
<proteinExistence type="predicted"/>
<keyword evidence="2" id="KW-1185">Reference proteome</keyword>
<dbReference type="Proteomes" id="UP000818029">
    <property type="component" value="Chromosome D10"/>
</dbReference>
<evidence type="ECO:0000259" key="1">
    <source>
        <dbReference type="Pfam" id="PF24626"/>
    </source>
</evidence>
<dbReference type="InterPro" id="IPR056924">
    <property type="entry name" value="SH3_Tf2-1"/>
</dbReference>
<dbReference type="KEGG" id="ghi:107917307"/>
<sequence>MEEKRNLGLELVREVEDKKILRFGWKGKPNLRFIGPYEVAKRIGSVAYRLLLPPERERIHDVFHDSMLRKYRSDPSHIVPVGKIEVRYDLLYEEESVVILDHEVKVLRNKTVLLVKVLWHNHKTEEATWESEKCDETLVSVSI</sequence>
<name>A0A1U8KHB0_GOSHI</name>
<dbReference type="STRING" id="3635.A0A1U8KHB0"/>
<reference evidence="2" key="1">
    <citation type="journal article" date="2020" name="Nat. Genet.">
        <title>Genomic diversifications of five Gossypium allopolyploid species and their impact on cotton improvement.</title>
        <authorList>
            <person name="Chen Z.J."/>
            <person name="Sreedasyam A."/>
            <person name="Ando A."/>
            <person name="Song Q."/>
            <person name="De Santiago L.M."/>
            <person name="Hulse-Kemp A.M."/>
            <person name="Ding M."/>
            <person name="Ye W."/>
            <person name="Kirkbride R.C."/>
            <person name="Jenkins J."/>
            <person name="Plott C."/>
            <person name="Lovell J."/>
            <person name="Lin Y.M."/>
            <person name="Vaughn R."/>
            <person name="Liu B."/>
            <person name="Simpson S."/>
            <person name="Scheffler B.E."/>
            <person name="Wen L."/>
            <person name="Saski C.A."/>
            <person name="Grover C.E."/>
            <person name="Hu G."/>
            <person name="Conover J.L."/>
            <person name="Carlson J.W."/>
            <person name="Shu S."/>
            <person name="Boston L.B."/>
            <person name="Williams M."/>
            <person name="Peterson D.G."/>
            <person name="McGee K."/>
            <person name="Jones D.C."/>
            <person name="Wendel J.F."/>
            <person name="Stelly D.M."/>
            <person name="Grimwood J."/>
            <person name="Schmutz J."/>
        </authorList>
    </citation>
    <scope>NUCLEOTIDE SEQUENCE [LARGE SCALE GENOMIC DNA]</scope>
    <source>
        <strain evidence="2">cv. TM-1</strain>
    </source>
</reference>
<dbReference type="PANTHER" id="PTHR46148">
    <property type="entry name" value="CHROMO DOMAIN-CONTAINING PROTEIN"/>
    <property type="match status" value="1"/>
</dbReference>
<organism evidence="2 3">
    <name type="scientific">Gossypium hirsutum</name>
    <name type="common">Upland cotton</name>
    <name type="synonym">Gossypium mexicanum</name>
    <dbReference type="NCBI Taxonomy" id="3635"/>
    <lineage>
        <taxon>Eukaryota</taxon>
        <taxon>Viridiplantae</taxon>
        <taxon>Streptophyta</taxon>
        <taxon>Embryophyta</taxon>
        <taxon>Tracheophyta</taxon>
        <taxon>Spermatophyta</taxon>
        <taxon>Magnoliopsida</taxon>
        <taxon>eudicotyledons</taxon>
        <taxon>Gunneridae</taxon>
        <taxon>Pentapetalae</taxon>
        <taxon>rosids</taxon>
        <taxon>malvids</taxon>
        <taxon>Malvales</taxon>
        <taxon>Malvaceae</taxon>
        <taxon>Malvoideae</taxon>
        <taxon>Gossypium</taxon>
    </lineage>
</organism>
<dbReference type="InterPro" id="IPR016197">
    <property type="entry name" value="Chromo-like_dom_sf"/>
</dbReference>
<dbReference type="RefSeq" id="XP_016702161.1">
    <property type="nucleotide sequence ID" value="XM_016846672.1"/>
</dbReference>
<dbReference type="PANTHER" id="PTHR46148:SF44">
    <property type="entry name" value="GAG-POL POLYPROTEIN"/>
    <property type="match status" value="1"/>
</dbReference>
<dbReference type="SUPFAM" id="SSF54160">
    <property type="entry name" value="Chromo domain-like"/>
    <property type="match status" value="1"/>
</dbReference>
<accession>A0A1U8KHB0</accession>
<dbReference type="GeneID" id="107917307"/>
<evidence type="ECO:0000313" key="2">
    <source>
        <dbReference type="Proteomes" id="UP000818029"/>
    </source>
</evidence>
<dbReference type="AlphaFoldDB" id="A0A1U8KHB0"/>
<dbReference type="PaxDb" id="3635-A0A1U8KHB0"/>
<evidence type="ECO:0000313" key="3">
    <source>
        <dbReference type="RefSeq" id="XP_016702161.1"/>
    </source>
</evidence>
<reference evidence="3" key="2">
    <citation type="submission" date="2025-08" db="UniProtKB">
        <authorList>
            <consortium name="RefSeq"/>
        </authorList>
    </citation>
    <scope>IDENTIFICATION</scope>
</reference>
<protein>
    <recommendedName>
        <fullName evidence="1">Tf2-1-like SH3-like domain-containing protein</fullName>
    </recommendedName>
</protein>
<feature type="domain" description="Tf2-1-like SH3-like" evidence="1">
    <location>
        <begin position="21"/>
        <end position="72"/>
    </location>
</feature>
<dbReference type="Pfam" id="PF24626">
    <property type="entry name" value="SH3_Tf2-1"/>
    <property type="match status" value="1"/>
</dbReference>